<evidence type="ECO:0000313" key="4">
    <source>
        <dbReference type="Proteomes" id="UP000322873"/>
    </source>
</evidence>
<gene>
    <name evidence="3" type="ORF">EYC84_002542</name>
</gene>
<accession>A0A5M9JND7</accession>
<organism evidence="3 4">
    <name type="scientific">Monilinia fructicola</name>
    <name type="common">Brown rot fungus</name>
    <name type="synonym">Ciboria fructicola</name>
    <dbReference type="NCBI Taxonomy" id="38448"/>
    <lineage>
        <taxon>Eukaryota</taxon>
        <taxon>Fungi</taxon>
        <taxon>Dikarya</taxon>
        <taxon>Ascomycota</taxon>
        <taxon>Pezizomycotina</taxon>
        <taxon>Leotiomycetes</taxon>
        <taxon>Helotiales</taxon>
        <taxon>Sclerotiniaceae</taxon>
        <taxon>Monilinia</taxon>
    </lineage>
</organism>
<evidence type="ECO:0000256" key="1">
    <source>
        <dbReference type="SAM" id="MobiDB-lite"/>
    </source>
</evidence>
<protein>
    <recommendedName>
        <fullName evidence="2">VWFA domain-containing protein</fullName>
    </recommendedName>
</protein>
<reference evidence="3 4" key="1">
    <citation type="submission" date="2019-06" db="EMBL/GenBank/DDBJ databases">
        <title>Genome Sequence of the Brown Rot Fungal Pathogen Monilinia fructicola.</title>
        <authorList>
            <person name="De Miccolis Angelini R.M."/>
            <person name="Landi L."/>
            <person name="Abate D."/>
            <person name="Pollastro S."/>
            <person name="Romanazzi G."/>
            <person name="Faretra F."/>
        </authorList>
    </citation>
    <scope>NUCLEOTIDE SEQUENCE [LARGE SCALE GENOMIC DNA]</scope>
    <source>
        <strain evidence="3 4">Mfrc123</strain>
    </source>
</reference>
<feature type="region of interest" description="Disordered" evidence="1">
    <location>
        <begin position="393"/>
        <end position="416"/>
    </location>
</feature>
<dbReference type="EMBL" id="VICG01000007">
    <property type="protein sequence ID" value="KAA8570227.1"/>
    <property type="molecule type" value="Genomic_DNA"/>
</dbReference>
<feature type="domain" description="VWFA" evidence="2">
    <location>
        <begin position="1"/>
        <end position="156"/>
    </location>
</feature>
<dbReference type="Proteomes" id="UP000322873">
    <property type="component" value="Unassembled WGS sequence"/>
</dbReference>
<dbReference type="PANTHER" id="PTHR45737:SF6">
    <property type="entry name" value="VON WILLEBRAND FACTOR A DOMAIN-CONTAINING PROTEIN 5A"/>
    <property type="match status" value="1"/>
</dbReference>
<dbReference type="SUPFAM" id="SSF53300">
    <property type="entry name" value="vWA-like"/>
    <property type="match status" value="1"/>
</dbReference>
<dbReference type="AlphaFoldDB" id="A0A5M9JND7"/>
<proteinExistence type="predicted"/>
<evidence type="ECO:0000259" key="2">
    <source>
        <dbReference type="PROSITE" id="PS50234"/>
    </source>
</evidence>
<dbReference type="PROSITE" id="PS50234">
    <property type="entry name" value="VWFA"/>
    <property type="match status" value="1"/>
</dbReference>
<dbReference type="PANTHER" id="PTHR45737">
    <property type="entry name" value="VON WILLEBRAND FACTOR A DOMAIN-CONTAINING PROTEIN 5A"/>
    <property type="match status" value="1"/>
</dbReference>
<dbReference type="VEuPathDB" id="FungiDB:MFRU_005g03330"/>
<sequence>MKFLLKSLPMGTHFNICSFGTNCNFLWPKSKQSTSDSLEEALQRVKNFQAVLGSTNILKALTATIENRFTNMPLEIILITDGEIWQQSGCFEYLNDEVKKSQGAIRVFPLGIGINSSHALINGIARAGNGFPQNVRAESMERNVTRMLRGALYPHITDYTMEIEYESEESDDGDDIERVTDSMRLLLSDMGERIEELDQNQLPAISLFNPTVEDVGDACALINNALPKPLPYIPIPKLLQAPYKIPSLFPGINTVVYLLMSPETIKRNPTAVVLRGTSANGPVELYIPIEILPVPANTIHELAVRKVTQDLEEGRGWIYNAKDGNGGYLKDRYSSQIAEIVKREAVRLGKQFQIANRWCSFVAVIEDSAESTEKEEFQQFDFFVTGNAQSSEYEAQSNERMRQEPAAQNPQPPGYQAQFKRMTRPADSENYEMATSRMAVRPRTRAIRLASTAIKKDCTTALSAERILKIIDFQQSDGTWINLSGIERVLCFKVPQDVYDVKSNATARKLWITLIVLSVLEHTMNRKADIVGLVVVKAKAWLNSMEANSVQAIEEMKKAAMEIVMKANINAGSKALMNGSA</sequence>
<name>A0A5M9JND7_MONFR</name>
<dbReference type="Gene3D" id="3.40.50.410">
    <property type="entry name" value="von Willebrand factor, type A domain"/>
    <property type="match status" value="1"/>
</dbReference>
<evidence type="ECO:0000313" key="3">
    <source>
        <dbReference type="EMBL" id="KAA8570227.1"/>
    </source>
</evidence>
<dbReference type="InterPro" id="IPR002035">
    <property type="entry name" value="VWF_A"/>
</dbReference>
<keyword evidence="4" id="KW-1185">Reference proteome</keyword>
<comment type="caution">
    <text evidence="3">The sequence shown here is derived from an EMBL/GenBank/DDBJ whole genome shotgun (WGS) entry which is preliminary data.</text>
</comment>
<dbReference type="Pfam" id="PF13768">
    <property type="entry name" value="VWA_3"/>
    <property type="match status" value="1"/>
</dbReference>
<dbReference type="InterPro" id="IPR036465">
    <property type="entry name" value="vWFA_dom_sf"/>
</dbReference>